<evidence type="ECO:0000256" key="8">
    <source>
        <dbReference type="ARBA" id="ARBA00022833"/>
    </source>
</evidence>
<keyword evidence="15" id="KW-0436">Ligase</keyword>
<evidence type="ECO:0000256" key="13">
    <source>
        <dbReference type="HAMAP-Rule" id="MF_01395"/>
    </source>
</evidence>
<evidence type="ECO:0000256" key="7">
    <source>
        <dbReference type="ARBA" id="ARBA00022832"/>
    </source>
</evidence>
<dbReference type="GO" id="GO:0005524">
    <property type="term" value="F:ATP binding"/>
    <property type="evidence" value="ECO:0007669"/>
    <property type="project" value="UniProtKB-KW"/>
</dbReference>
<evidence type="ECO:0000256" key="1">
    <source>
        <dbReference type="ARBA" id="ARBA00004496"/>
    </source>
</evidence>
<dbReference type="InterPro" id="IPR011762">
    <property type="entry name" value="COA_CT_N"/>
</dbReference>
<dbReference type="Proteomes" id="UP000315938">
    <property type="component" value="Unassembled WGS sequence"/>
</dbReference>
<comment type="subunit">
    <text evidence="13">Acetyl-CoA carboxylase is a heterohexamer composed of biotin carboxyl carrier protein (AccB), biotin carboxylase (AccC) and two subunits each of ACCase subunit alpha (AccA) and ACCase subunit beta (AccD).</text>
</comment>
<reference evidence="15 16" key="1">
    <citation type="submission" date="2019-07" db="EMBL/GenBank/DDBJ databases">
        <title>Genome sequence of Acholeplasma laidlawii strain with increased resistance to erythromycin.</title>
        <authorList>
            <person name="Medvedeva E.S."/>
            <person name="Baranova N.B."/>
            <person name="Siniagina M.N."/>
            <person name="Mouzykantov A."/>
            <person name="Chernova O.A."/>
            <person name="Chernov V.M."/>
        </authorList>
    </citation>
    <scope>NUCLEOTIDE SEQUENCE [LARGE SCALE GENOMIC DNA]</scope>
    <source>
        <strain evidence="15 16">PG8REry</strain>
    </source>
</reference>
<comment type="cofactor">
    <cofactor evidence="13">
        <name>Zn(2+)</name>
        <dbReference type="ChEBI" id="CHEBI:29105"/>
    </cofactor>
    <text evidence="13">Binds 1 zinc ion per subunit.</text>
</comment>
<keyword evidence="11 13" id="KW-0275">Fatty acid biosynthesis</keyword>
<dbReference type="GO" id="GO:0009317">
    <property type="term" value="C:acetyl-CoA carboxylase complex"/>
    <property type="evidence" value="ECO:0007669"/>
    <property type="project" value="InterPro"/>
</dbReference>
<comment type="subcellular location">
    <subcellularLocation>
        <location evidence="1 13">Cytoplasm</location>
    </subcellularLocation>
</comment>
<keyword evidence="5 13" id="KW-0547">Nucleotide-binding</keyword>
<dbReference type="GO" id="GO:0003989">
    <property type="term" value="F:acetyl-CoA carboxylase activity"/>
    <property type="evidence" value="ECO:0007669"/>
    <property type="project" value="InterPro"/>
</dbReference>
<proteinExistence type="inferred from homology"/>
<dbReference type="EMBL" id="VKID01000001">
    <property type="protein sequence ID" value="TRY00091.1"/>
    <property type="molecule type" value="Genomic_DNA"/>
</dbReference>
<comment type="caution">
    <text evidence="15">The sequence shown here is derived from an EMBL/GenBank/DDBJ whole genome shotgun (WGS) entry which is preliminary data.</text>
</comment>
<dbReference type="NCBIfam" id="TIGR00515">
    <property type="entry name" value="accD"/>
    <property type="match status" value="1"/>
</dbReference>
<dbReference type="InterPro" id="IPR034733">
    <property type="entry name" value="AcCoA_carboxyl_beta"/>
</dbReference>
<keyword evidence="2 13" id="KW-0444">Lipid biosynthesis</keyword>
<evidence type="ECO:0000256" key="11">
    <source>
        <dbReference type="ARBA" id="ARBA00023160"/>
    </source>
</evidence>
<feature type="binding site" evidence="13">
    <location>
        <position position="42"/>
    </location>
    <ligand>
        <name>Zn(2+)</name>
        <dbReference type="ChEBI" id="CHEBI:29105"/>
    </ligand>
</feature>
<evidence type="ECO:0000313" key="16">
    <source>
        <dbReference type="Proteomes" id="UP000315938"/>
    </source>
</evidence>
<keyword evidence="10 13" id="KW-0443">Lipid metabolism</keyword>
<dbReference type="PANTHER" id="PTHR42995:SF5">
    <property type="entry name" value="ACETYL-COENZYME A CARBOXYLASE CARBOXYL TRANSFERASE SUBUNIT BETA, CHLOROPLASTIC"/>
    <property type="match status" value="1"/>
</dbReference>
<keyword evidence="13" id="KW-0963">Cytoplasm</keyword>
<dbReference type="HAMAP" id="MF_01395">
    <property type="entry name" value="AcetylCoA_CT_beta"/>
    <property type="match status" value="1"/>
</dbReference>
<dbReference type="Gene3D" id="3.90.226.10">
    <property type="entry name" value="2-enoyl-CoA Hydratase, Chain A, domain 1"/>
    <property type="match status" value="1"/>
</dbReference>
<dbReference type="EC" id="2.1.3.15" evidence="13"/>
<keyword evidence="7 13" id="KW-0276">Fatty acid metabolism</keyword>
<dbReference type="AlphaFoldDB" id="A0A553IIR6"/>
<dbReference type="PRINTS" id="PR01070">
    <property type="entry name" value="ACCCTRFRASEB"/>
</dbReference>
<dbReference type="GO" id="GO:2001295">
    <property type="term" value="P:malonyl-CoA biosynthetic process"/>
    <property type="evidence" value="ECO:0007669"/>
    <property type="project" value="UniProtKB-UniRule"/>
</dbReference>
<evidence type="ECO:0000313" key="15">
    <source>
        <dbReference type="EMBL" id="TRY00091.1"/>
    </source>
</evidence>
<name>A0A553IIR6_ACHLA</name>
<keyword evidence="9 13" id="KW-0067">ATP-binding</keyword>
<evidence type="ECO:0000256" key="3">
    <source>
        <dbReference type="ARBA" id="ARBA00022679"/>
    </source>
</evidence>
<keyword evidence="4 13" id="KW-0479">Metal-binding</keyword>
<dbReference type="InterPro" id="IPR029045">
    <property type="entry name" value="ClpP/crotonase-like_dom_sf"/>
</dbReference>
<evidence type="ECO:0000256" key="10">
    <source>
        <dbReference type="ARBA" id="ARBA00023098"/>
    </source>
</evidence>
<dbReference type="InterPro" id="IPR000438">
    <property type="entry name" value="Acetyl_CoA_COase_Trfase_b_su"/>
</dbReference>
<evidence type="ECO:0000256" key="5">
    <source>
        <dbReference type="ARBA" id="ARBA00022741"/>
    </source>
</evidence>
<evidence type="ECO:0000256" key="12">
    <source>
        <dbReference type="ARBA" id="ARBA00025280"/>
    </source>
</evidence>
<evidence type="ECO:0000259" key="14">
    <source>
        <dbReference type="PROSITE" id="PS50980"/>
    </source>
</evidence>
<feature type="binding site" evidence="13">
    <location>
        <position position="61"/>
    </location>
    <ligand>
        <name>Zn(2+)</name>
        <dbReference type="ChEBI" id="CHEBI:29105"/>
    </ligand>
</feature>
<evidence type="ECO:0000256" key="2">
    <source>
        <dbReference type="ARBA" id="ARBA00022516"/>
    </source>
</evidence>
<comment type="similarity">
    <text evidence="13">Belongs to the AccD/PCCB family.</text>
</comment>
<dbReference type="SUPFAM" id="SSF52096">
    <property type="entry name" value="ClpP/crotonase"/>
    <property type="match status" value="1"/>
</dbReference>
<dbReference type="GO" id="GO:0008270">
    <property type="term" value="F:zinc ion binding"/>
    <property type="evidence" value="ECO:0007669"/>
    <property type="project" value="UniProtKB-UniRule"/>
</dbReference>
<comment type="catalytic activity">
    <reaction evidence="13">
        <text>N(6)-carboxybiotinyl-L-lysyl-[protein] + acetyl-CoA = N(6)-biotinyl-L-lysyl-[protein] + malonyl-CoA</text>
        <dbReference type="Rhea" id="RHEA:54728"/>
        <dbReference type="Rhea" id="RHEA-COMP:10505"/>
        <dbReference type="Rhea" id="RHEA-COMP:10506"/>
        <dbReference type="ChEBI" id="CHEBI:57288"/>
        <dbReference type="ChEBI" id="CHEBI:57384"/>
        <dbReference type="ChEBI" id="CHEBI:83144"/>
        <dbReference type="ChEBI" id="CHEBI:83145"/>
        <dbReference type="EC" id="2.1.3.15"/>
    </reaction>
</comment>
<evidence type="ECO:0000256" key="6">
    <source>
        <dbReference type="ARBA" id="ARBA00022771"/>
    </source>
</evidence>
<dbReference type="UniPathway" id="UPA00655">
    <property type="reaction ID" value="UER00711"/>
</dbReference>
<comment type="function">
    <text evidence="12 13">Component of the acetyl coenzyme A carboxylase (ACC) complex. Biotin carboxylase (BC) catalyzes the carboxylation of biotin on its carrier protein (BCCP) and then the CO(2) group is transferred by the transcarboxylase to acetyl-CoA to form malonyl-CoA.</text>
</comment>
<evidence type="ECO:0000256" key="9">
    <source>
        <dbReference type="ARBA" id="ARBA00022840"/>
    </source>
</evidence>
<dbReference type="PROSITE" id="PS50980">
    <property type="entry name" value="COA_CT_NTER"/>
    <property type="match status" value="1"/>
</dbReference>
<organism evidence="15 16">
    <name type="scientific">Acholeplasma laidlawii</name>
    <dbReference type="NCBI Taxonomy" id="2148"/>
    <lineage>
        <taxon>Bacteria</taxon>
        <taxon>Bacillati</taxon>
        <taxon>Mycoplasmatota</taxon>
        <taxon>Mollicutes</taxon>
        <taxon>Acholeplasmatales</taxon>
        <taxon>Acholeplasmataceae</taxon>
        <taxon>Acholeplasma</taxon>
    </lineage>
</organism>
<feature type="binding site" evidence="13">
    <location>
        <position position="58"/>
    </location>
    <ligand>
        <name>Zn(2+)</name>
        <dbReference type="ChEBI" id="CHEBI:29105"/>
    </ligand>
</feature>
<keyword evidence="3 13" id="KW-0808">Transferase</keyword>
<keyword evidence="8 13" id="KW-0862">Zinc</keyword>
<dbReference type="InterPro" id="IPR041010">
    <property type="entry name" value="Znf-ACC"/>
</dbReference>
<dbReference type="GO" id="GO:0016743">
    <property type="term" value="F:carboxyl- or carbamoyltransferase activity"/>
    <property type="evidence" value="ECO:0007669"/>
    <property type="project" value="UniProtKB-UniRule"/>
</dbReference>
<dbReference type="Pfam" id="PF01039">
    <property type="entry name" value="Carboxyl_trans"/>
    <property type="match status" value="1"/>
</dbReference>
<evidence type="ECO:0000256" key="4">
    <source>
        <dbReference type="ARBA" id="ARBA00022723"/>
    </source>
</evidence>
<accession>A0A553IIR6</accession>
<keyword evidence="6 13" id="KW-0863">Zinc-finger</keyword>
<dbReference type="GO" id="GO:0006633">
    <property type="term" value="P:fatty acid biosynthetic process"/>
    <property type="evidence" value="ECO:0007669"/>
    <property type="project" value="UniProtKB-KW"/>
</dbReference>
<feature type="zinc finger region" description="C4-type" evidence="13">
    <location>
        <begin position="39"/>
        <end position="61"/>
    </location>
</feature>
<dbReference type="RefSeq" id="WP_143215681.1">
    <property type="nucleotide sequence ID" value="NZ_JACAOE010000001.1"/>
</dbReference>
<dbReference type="Pfam" id="PF17848">
    <property type="entry name" value="Zn_ribbon_ACC"/>
    <property type="match status" value="1"/>
</dbReference>
<comment type="pathway">
    <text evidence="13">Lipid metabolism; malonyl-CoA biosynthesis; malonyl-CoA from acetyl-CoA: step 1/1.</text>
</comment>
<sequence length="292" mass="32319">MNHLLDERKRRLSQFHEIIKKRPIETRPVDIPDGVFSQCEQCNSAIYNKDLEHNYEVCPYCSYHFKINAVKRLKYTLDEDTFKPLFENITSKNPLGMPEYEEKLDKGMRMAKMNEAFLAGTGKIDGQNLAIGVLDSYFMMGSMGSVVGDRITRLIEHAAKHNLPLVIFSASGGARMQEGILSLMQMAKTSGALNLLDEKGLVYISVMTNPTTGGVAASFASLGDINIAEKSSLIGFAGARVIKQTIGQDLPAGFQTDAFQLQKGQVDLVVLRSQLKKTLSTLLKLHAKKVTS</sequence>
<protein>
    <recommendedName>
        <fullName evidence="13">Acetyl-coenzyme A carboxylase carboxyl transferase subunit beta</fullName>
        <shortName evidence="13">ACCase subunit beta</shortName>
        <shortName evidence="13">Acetyl-CoA carboxylase carboxyltransferase subunit beta</shortName>
        <ecNumber evidence="13">2.1.3.15</ecNumber>
    </recommendedName>
</protein>
<dbReference type="PANTHER" id="PTHR42995">
    <property type="entry name" value="ACETYL-COENZYME A CARBOXYLASE CARBOXYL TRANSFERASE SUBUNIT BETA, CHLOROPLASTIC"/>
    <property type="match status" value="1"/>
</dbReference>
<feature type="domain" description="CoA carboxyltransferase N-terminal" evidence="14">
    <location>
        <begin position="35"/>
        <end position="292"/>
    </location>
</feature>
<gene>
    <name evidence="13" type="primary">accD</name>
    <name evidence="15" type="ORF">FNV44_03335</name>
</gene>
<feature type="binding site" evidence="13">
    <location>
        <position position="39"/>
    </location>
    <ligand>
        <name>Zn(2+)</name>
        <dbReference type="ChEBI" id="CHEBI:29105"/>
    </ligand>
</feature>